<keyword evidence="3" id="KW-1185">Reference proteome</keyword>
<dbReference type="RefSeq" id="WP_168675407.1">
    <property type="nucleotide sequence ID" value="NZ_JAAVTK010000024.1"/>
</dbReference>
<evidence type="ECO:0000313" key="3">
    <source>
        <dbReference type="Proteomes" id="UP000717634"/>
    </source>
</evidence>
<feature type="domain" description="CdiI immunity protein" evidence="1">
    <location>
        <begin position="7"/>
        <end position="88"/>
    </location>
</feature>
<dbReference type="InterPro" id="IPR041129">
    <property type="entry name" value="CdiI_2"/>
</dbReference>
<dbReference type="EMBL" id="JAAVTK010000024">
    <property type="protein sequence ID" value="NKI91862.1"/>
    <property type="molecule type" value="Genomic_DNA"/>
</dbReference>
<evidence type="ECO:0000313" key="2">
    <source>
        <dbReference type="EMBL" id="NKI91862.1"/>
    </source>
</evidence>
<dbReference type="Proteomes" id="UP000717634">
    <property type="component" value="Unassembled WGS sequence"/>
</dbReference>
<accession>A0ABX1HR50</accession>
<name>A0ABX1HR50_9BACT</name>
<gene>
    <name evidence="2" type="ORF">HBN54_004485</name>
</gene>
<protein>
    <recommendedName>
        <fullName evidence="1">CdiI immunity protein domain-containing protein</fullName>
    </recommendedName>
</protein>
<evidence type="ECO:0000259" key="1">
    <source>
        <dbReference type="Pfam" id="PF18593"/>
    </source>
</evidence>
<dbReference type="Pfam" id="PF18593">
    <property type="entry name" value="CdiI_2"/>
    <property type="match status" value="1"/>
</dbReference>
<proteinExistence type="predicted"/>
<sequence length="97" mass="11170">MSFQELYPRLWNFFCAYFPDADFDNLTDEAVVARYKADARASEVDRAVAELDRLLADAAQWETAADDANRYFETPAEMRQWLLMVRKELTGSAPPLT</sequence>
<reference evidence="2 3" key="1">
    <citation type="submission" date="2020-03" db="EMBL/GenBank/DDBJ databases">
        <title>Genomic Encyclopedia of Type Strains, Phase IV (KMG-V): Genome sequencing to study the core and pangenomes of soil and plant-associated prokaryotes.</title>
        <authorList>
            <person name="Whitman W."/>
        </authorList>
    </citation>
    <scope>NUCLEOTIDE SEQUENCE [LARGE SCALE GENOMIC DNA]</scope>
    <source>
        <strain evidence="2 3">1B</strain>
    </source>
</reference>
<comment type="caution">
    <text evidence="2">The sequence shown here is derived from an EMBL/GenBank/DDBJ whole genome shotgun (WGS) entry which is preliminary data.</text>
</comment>
<organism evidence="2 3">
    <name type="scientific">Hymenobacter artigasi</name>
    <dbReference type="NCBI Taxonomy" id="2719616"/>
    <lineage>
        <taxon>Bacteria</taxon>
        <taxon>Pseudomonadati</taxon>
        <taxon>Bacteroidota</taxon>
        <taxon>Cytophagia</taxon>
        <taxon>Cytophagales</taxon>
        <taxon>Hymenobacteraceae</taxon>
        <taxon>Hymenobacter</taxon>
    </lineage>
</organism>